<dbReference type="InterPro" id="IPR011009">
    <property type="entry name" value="Kinase-like_dom_sf"/>
</dbReference>
<dbReference type="STRING" id="6526.A0A2C9M235"/>
<dbReference type="GO" id="GO:0004674">
    <property type="term" value="F:protein serine/threonine kinase activity"/>
    <property type="evidence" value="ECO:0007669"/>
    <property type="project" value="UniProtKB-KW"/>
</dbReference>
<name>A0A2C9M235_BIOGL</name>
<dbReference type="FunFam" id="3.30.200.20:FF:000042">
    <property type="entry name" value="Aurora kinase A"/>
    <property type="match status" value="1"/>
</dbReference>
<evidence type="ECO:0000256" key="4">
    <source>
        <dbReference type="ARBA" id="ARBA00022777"/>
    </source>
</evidence>
<evidence type="ECO:0000313" key="8">
    <source>
        <dbReference type="EnsemblMetazoa" id="BGLB037627-PA"/>
    </source>
</evidence>
<dbReference type="PROSITE" id="PS50011">
    <property type="entry name" value="PROTEIN_KINASE_DOM"/>
    <property type="match status" value="1"/>
</dbReference>
<dbReference type="PROSITE" id="PS00107">
    <property type="entry name" value="PROTEIN_KINASE_ATP"/>
    <property type="match status" value="1"/>
</dbReference>
<evidence type="ECO:0000256" key="2">
    <source>
        <dbReference type="ARBA" id="ARBA00022679"/>
    </source>
</evidence>
<dbReference type="InterPro" id="IPR000719">
    <property type="entry name" value="Prot_kinase_dom"/>
</dbReference>
<dbReference type="Proteomes" id="UP000076420">
    <property type="component" value="Unassembled WGS sequence"/>
</dbReference>
<keyword evidence="2" id="KW-0808">Transferase</keyword>
<dbReference type="OrthoDB" id="1738954at2759"/>
<feature type="binding site" evidence="6">
    <location>
        <position position="36"/>
    </location>
    <ligand>
        <name>ATP</name>
        <dbReference type="ChEBI" id="CHEBI:30616"/>
    </ligand>
</feature>
<dbReference type="KEGG" id="bgt:106073577"/>
<evidence type="ECO:0000259" key="7">
    <source>
        <dbReference type="PROSITE" id="PS50011"/>
    </source>
</evidence>
<dbReference type="AlphaFoldDB" id="A0A2C9M235"/>
<dbReference type="Pfam" id="PF00069">
    <property type="entry name" value="Pkinase"/>
    <property type="match status" value="1"/>
</dbReference>
<evidence type="ECO:0000256" key="6">
    <source>
        <dbReference type="PROSITE-ProRule" id="PRU10141"/>
    </source>
</evidence>
<evidence type="ECO:0000256" key="3">
    <source>
        <dbReference type="ARBA" id="ARBA00022741"/>
    </source>
</evidence>
<reference evidence="8" key="1">
    <citation type="submission" date="2020-05" db="UniProtKB">
        <authorList>
            <consortium name="EnsemblMetazoa"/>
        </authorList>
    </citation>
    <scope>IDENTIFICATION</scope>
    <source>
        <strain evidence="8">BB02</strain>
    </source>
</reference>
<organism evidence="8 9">
    <name type="scientific">Biomphalaria glabrata</name>
    <name type="common">Bloodfluke planorb</name>
    <name type="synonym">Freshwater snail</name>
    <dbReference type="NCBI Taxonomy" id="6526"/>
    <lineage>
        <taxon>Eukaryota</taxon>
        <taxon>Metazoa</taxon>
        <taxon>Spiralia</taxon>
        <taxon>Lophotrochozoa</taxon>
        <taxon>Mollusca</taxon>
        <taxon>Gastropoda</taxon>
        <taxon>Heterobranchia</taxon>
        <taxon>Euthyneura</taxon>
        <taxon>Panpulmonata</taxon>
        <taxon>Hygrophila</taxon>
        <taxon>Lymnaeoidea</taxon>
        <taxon>Planorbidae</taxon>
        <taxon>Biomphalaria</taxon>
    </lineage>
</organism>
<dbReference type="VEuPathDB" id="VectorBase:BGLB037627"/>
<dbReference type="GO" id="GO:0005524">
    <property type="term" value="F:ATP binding"/>
    <property type="evidence" value="ECO:0007669"/>
    <property type="project" value="UniProtKB-UniRule"/>
</dbReference>
<gene>
    <name evidence="8" type="primary">106073577</name>
</gene>
<feature type="domain" description="Protein kinase" evidence="7">
    <location>
        <begin position="7"/>
        <end position="94"/>
    </location>
</feature>
<evidence type="ECO:0000256" key="5">
    <source>
        <dbReference type="ARBA" id="ARBA00022840"/>
    </source>
</evidence>
<accession>A0A2C9M235</accession>
<dbReference type="Gene3D" id="3.30.200.20">
    <property type="entry name" value="Phosphorylase Kinase, domain 1"/>
    <property type="match status" value="1"/>
</dbReference>
<keyword evidence="4" id="KW-0418">Kinase</keyword>
<dbReference type="VEuPathDB" id="VectorBase:BGLAX_035170"/>
<dbReference type="InterPro" id="IPR017441">
    <property type="entry name" value="Protein_kinase_ATP_BS"/>
</dbReference>
<evidence type="ECO:0000256" key="1">
    <source>
        <dbReference type="ARBA" id="ARBA00022527"/>
    </source>
</evidence>
<keyword evidence="1" id="KW-0723">Serine/threonine-protein kinase</keyword>
<evidence type="ECO:0000313" key="9">
    <source>
        <dbReference type="Proteomes" id="UP000076420"/>
    </source>
</evidence>
<protein>
    <recommendedName>
        <fullName evidence="7">Protein kinase domain-containing protein</fullName>
    </recommendedName>
</protein>
<dbReference type="SUPFAM" id="SSF56112">
    <property type="entry name" value="Protein kinase-like (PK-like)"/>
    <property type="match status" value="1"/>
</dbReference>
<dbReference type="PANTHER" id="PTHR24347">
    <property type="entry name" value="SERINE/THREONINE-PROTEIN KINASE"/>
    <property type="match status" value="1"/>
</dbReference>
<keyword evidence="3 6" id="KW-0547">Nucleotide-binding</keyword>
<dbReference type="EnsemblMetazoa" id="BGLB037627-RA">
    <property type="protein sequence ID" value="BGLB037627-PA"/>
    <property type="gene ID" value="BGLB037627"/>
</dbReference>
<sequence length="94" mass="10959">ESVVQRYDFGKKLGDGNFAVVHQCKNKESGQEVAIKVIDKSKLKGKEHMVENEIDIMKDCSHHNIVRLYEEYETPERIYLIMELVKVRLSLHSL</sequence>
<keyword evidence="5 6" id="KW-0067">ATP-binding</keyword>
<proteinExistence type="predicted"/>